<keyword evidence="2" id="KW-0012">Acyltransferase</keyword>
<sequence length="165" mass="17857">MPAAKPLSSTAPAEKPMREDIDLVDLRNASLMDADDVAELLSMLGYPCDGADAGERIHTIIANERQALVLARHEGMVCGLIALDFMYYLPLDTTTCRITAMVVTPEAQGRGFGKALLREAERRARAGGAARLEITSGSQRTDAHAFYRACGYSDGTLRFVKHLGS</sequence>
<dbReference type="PROSITE" id="PS51186">
    <property type="entry name" value="GNAT"/>
    <property type="match status" value="1"/>
</dbReference>
<dbReference type="Gene3D" id="3.40.630.30">
    <property type="match status" value="1"/>
</dbReference>
<dbReference type="Proteomes" id="UP000275012">
    <property type="component" value="Unassembled WGS sequence"/>
</dbReference>
<evidence type="ECO:0000256" key="2">
    <source>
        <dbReference type="ARBA" id="ARBA00023315"/>
    </source>
</evidence>
<dbReference type="InterPro" id="IPR016181">
    <property type="entry name" value="Acyl_CoA_acyltransferase"/>
</dbReference>
<accession>A0A3M2I4E9</accession>
<keyword evidence="1 4" id="KW-0808">Transferase</keyword>
<dbReference type="PANTHER" id="PTHR43877">
    <property type="entry name" value="AMINOALKYLPHOSPHONATE N-ACETYLTRANSFERASE-RELATED-RELATED"/>
    <property type="match status" value="1"/>
</dbReference>
<dbReference type="InterPro" id="IPR050832">
    <property type="entry name" value="Bact_Acetyltransf"/>
</dbReference>
<reference evidence="4 5" key="1">
    <citation type="submission" date="2018-10" db="EMBL/GenBank/DDBJ databases">
        <title>Proposal of Lysobacter pythonis sp. nov. isolated from royal pythons (Python regius).</title>
        <authorList>
            <person name="Hans-Juergen B."/>
            <person name="Huptas C."/>
            <person name="Sandra B."/>
            <person name="Igor L."/>
            <person name="Joachim S."/>
            <person name="Siegfried S."/>
            <person name="Mareike W."/>
            <person name="Peter K."/>
        </authorList>
    </citation>
    <scope>NUCLEOTIDE SEQUENCE [LARGE SCALE GENOMIC DNA]</scope>
    <source>
        <strain evidence="4 5">4284/11</strain>
    </source>
</reference>
<dbReference type="SUPFAM" id="SSF55729">
    <property type="entry name" value="Acyl-CoA N-acyltransferases (Nat)"/>
    <property type="match status" value="1"/>
</dbReference>
<feature type="domain" description="N-acetyltransferase" evidence="3">
    <location>
        <begin position="24"/>
        <end position="165"/>
    </location>
</feature>
<dbReference type="PANTHER" id="PTHR43877:SF2">
    <property type="entry name" value="AMINOALKYLPHOSPHONATE N-ACETYLTRANSFERASE-RELATED"/>
    <property type="match status" value="1"/>
</dbReference>
<dbReference type="Pfam" id="PF00583">
    <property type="entry name" value="Acetyltransf_1"/>
    <property type="match status" value="1"/>
</dbReference>
<gene>
    <name evidence="4" type="ORF">EBB59_05605</name>
</gene>
<comment type="caution">
    <text evidence="4">The sequence shown here is derived from an EMBL/GenBank/DDBJ whole genome shotgun (WGS) entry which is preliminary data.</text>
</comment>
<dbReference type="AlphaFoldDB" id="A0A3M2I4E9"/>
<evidence type="ECO:0000259" key="3">
    <source>
        <dbReference type="PROSITE" id="PS51186"/>
    </source>
</evidence>
<proteinExistence type="predicted"/>
<dbReference type="GO" id="GO:0016747">
    <property type="term" value="F:acyltransferase activity, transferring groups other than amino-acyl groups"/>
    <property type="evidence" value="ECO:0007669"/>
    <property type="project" value="InterPro"/>
</dbReference>
<evidence type="ECO:0000256" key="1">
    <source>
        <dbReference type="ARBA" id="ARBA00022679"/>
    </source>
</evidence>
<evidence type="ECO:0000313" key="4">
    <source>
        <dbReference type="EMBL" id="RMH93357.1"/>
    </source>
</evidence>
<organism evidence="4 5">
    <name type="scientific">Solilutibacter pythonis</name>
    <dbReference type="NCBI Taxonomy" id="2483112"/>
    <lineage>
        <taxon>Bacteria</taxon>
        <taxon>Pseudomonadati</taxon>
        <taxon>Pseudomonadota</taxon>
        <taxon>Gammaproteobacteria</taxon>
        <taxon>Lysobacterales</taxon>
        <taxon>Lysobacteraceae</taxon>
        <taxon>Solilutibacter</taxon>
    </lineage>
</organism>
<dbReference type="EMBL" id="RFLY01000006">
    <property type="protein sequence ID" value="RMH93357.1"/>
    <property type="molecule type" value="Genomic_DNA"/>
</dbReference>
<keyword evidence="5" id="KW-1185">Reference proteome</keyword>
<protein>
    <submittedName>
        <fullName evidence="4">GNAT family N-acetyltransferase</fullName>
    </submittedName>
</protein>
<evidence type="ECO:0000313" key="5">
    <source>
        <dbReference type="Proteomes" id="UP000275012"/>
    </source>
</evidence>
<name>A0A3M2I4E9_9GAMM</name>
<dbReference type="CDD" id="cd04301">
    <property type="entry name" value="NAT_SF"/>
    <property type="match status" value="1"/>
</dbReference>
<dbReference type="InterPro" id="IPR000182">
    <property type="entry name" value="GNAT_dom"/>
</dbReference>